<reference evidence="2" key="1">
    <citation type="submission" date="2016-10" db="EMBL/GenBank/DDBJ databases">
        <authorList>
            <person name="Varghese N."/>
            <person name="Submissions S."/>
        </authorList>
    </citation>
    <scope>NUCLEOTIDE SEQUENCE [LARGE SCALE GENOMIC DNA]</scope>
    <source>
        <strain evidence="2">DSM 45245</strain>
    </source>
</reference>
<protein>
    <submittedName>
        <fullName evidence="1">Uncharacterized protein</fullName>
    </submittedName>
</protein>
<dbReference type="OrthoDB" id="3403838at2"/>
<accession>A0A1H3LYB4</accession>
<keyword evidence="2" id="KW-1185">Reference proteome</keyword>
<organism evidence="1 2">
    <name type="scientific">Micromonospora pattaloongensis</name>
    <dbReference type="NCBI Taxonomy" id="405436"/>
    <lineage>
        <taxon>Bacteria</taxon>
        <taxon>Bacillati</taxon>
        <taxon>Actinomycetota</taxon>
        <taxon>Actinomycetes</taxon>
        <taxon>Micromonosporales</taxon>
        <taxon>Micromonosporaceae</taxon>
        <taxon>Micromonospora</taxon>
    </lineage>
</organism>
<dbReference type="RefSeq" id="WP_091554903.1">
    <property type="nucleotide sequence ID" value="NZ_FNPH01000003.1"/>
</dbReference>
<dbReference type="Proteomes" id="UP000242415">
    <property type="component" value="Unassembled WGS sequence"/>
</dbReference>
<gene>
    <name evidence="1" type="ORF">SAMN05444365_103135</name>
</gene>
<dbReference type="AlphaFoldDB" id="A0A1H3LYB4"/>
<name>A0A1H3LYB4_9ACTN</name>
<proteinExistence type="predicted"/>
<dbReference type="STRING" id="405436.SAMN05444365_103135"/>
<evidence type="ECO:0000313" key="1">
    <source>
        <dbReference type="EMBL" id="SDY68998.1"/>
    </source>
</evidence>
<dbReference type="EMBL" id="FNPH01000003">
    <property type="protein sequence ID" value="SDY68998.1"/>
    <property type="molecule type" value="Genomic_DNA"/>
</dbReference>
<evidence type="ECO:0000313" key="2">
    <source>
        <dbReference type="Proteomes" id="UP000242415"/>
    </source>
</evidence>
<sequence>MDGPYAGASKPMPDELVRHYRDTLTAHADDPALGACPRCERSRCDEWRWAYEQLVMAGRLEDLWAGTTTTTTGRARPGTVRRT</sequence>